<evidence type="ECO:0000313" key="1">
    <source>
        <dbReference type="EMBL" id="KAK8763923.1"/>
    </source>
</evidence>
<dbReference type="EMBL" id="JARKHS020028848">
    <property type="protein sequence ID" value="KAK8763923.1"/>
    <property type="molecule type" value="Genomic_DNA"/>
</dbReference>
<dbReference type="Proteomes" id="UP001321473">
    <property type="component" value="Unassembled WGS sequence"/>
</dbReference>
<evidence type="ECO:0000313" key="2">
    <source>
        <dbReference type="Proteomes" id="UP001321473"/>
    </source>
</evidence>
<gene>
    <name evidence="1" type="ORF">V5799_033466</name>
</gene>
<protein>
    <submittedName>
        <fullName evidence="1">Uncharacterized protein</fullName>
    </submittedName>
</protein>
<comment type="caution">
    <text evidence="1">The sequence shown here is derived from an EMBL/GenBank/DDBJ whole genome shotgun (WGS) entry which is preliminary data.</text>
</comment>
<dbReference type="AlphaFoldDB" id="A0AAQ4DN83"/>
<accession>A0AAQ4DN83</accession>
<name>A0AAQ4DN83_AMBAM</name>
<reference evidence="1 2" key="1">
    <citation type="journal article" date="2023" name="Arcadia Sci">
        <title>De novo assembly of a long-read Amblyomma americanum tick genome.</title>
        <authorList>
            <person name="Chou S."/>
            <person name="Poskanzer K.E."/>
            <person name="Rollins M."/>
            <person name="Thuy-Boun P.S."/>
        </authorList>
    </citation>
    <scope>NUCLEOTIDE SEQUENCE [LARGE SCALE GENOMIC DNA]</scope>
    <source>
        <strain evidence="1">F_SG_1</strain>
        <tissue evidence="1">Salivary glands</tissue>
    </source>
</reference>
<organism evidence="1 2">
    <name type="scientific">Amblyomma americanum</name>
    <name type="common">Lone star tick</name>
    <dbReference type="NCBI Taxonomy" id="6943"/>
    <lineage>
        <taxon>Eukaryota</taxon>
        <taxon>Metazoa</taxon>
        <taxon>Ecdysozoa</taxon>
        <taxon>Arthropoda</taxon>
        <taxon>Chelicerata</taxon>
        <taxon>Arachnida</taxon>
        <taxon>Acari</taxon>
        <taxon>Parasitiformes</taxon>
        <taxon>Ixodida</taxon>
        <taxon>Ixodoidea</taxon>
        <taxon>Ixodidae</taxon>
        <taxon>Amblyomminae</taxon>
        <taxon>Amblyomma</taxon>
    </lineage>
</organism>
<proteinExistence type="predicted"/>
<sequence>MGKIILTIVVDIEEFIRQAGSWYAFSFGSEGYLEILDNTTFVNDPHSRKEIHLGFFRRREREALEKLLEEEDDDEWDDFSVTRADVEAEKEFFRRSMMTDGVALSALQDLEGSAKDAACLG</sequence>
<keyword evidence="2" id="KW-1185">Reference proteome</keyword>